<accession>A0ABU9KSN5</accession>
<keyword evidence="3" id="KW-1003">Cell membrane</keyword>
<feature type="transmembrane region" description="Helical" evidence="7">
    <location>
        <begin position="114"/>
        <end position="135"/>
    </location>
</feature>
<evidence type="ECO:0000313" key="9">
    <source>
        <dbReference type="Proteomes" id="UP001396646"/>
    </source>
</evidence>
<keyword evidence="5 7" id="KW-1133">Transmembrane helix</keyword>
<dbReference type="EMBL" id="JBCAUS010000002">
    <property type="protein sequence ID" value="MEL4304570.1"/>
    <property type="molecule type" value="Genomic_DNA"/>
</dbReference>
<evidence type="ECO:0000256" key="6">
    <source>
        <dbReference type="ARBA" id="ARBA00023136"/>
    </source>
</evidence>
<comment type="subcellular location">
    <subcellularLocation>
        <location evidence="1 7">Cell membrane</location>
        <topology evidence="1 7">Multi-pass membrane protein</topology>
    </subcellularLocation>
</comment>
<dbReference type="RefSeq" id="WP_342126290.1">
    <property type="nucleotide sequence ID" value="NZ_JBCAUS010000002.1"/>
</dbReference>
<sequence length="214" mass="23408">MDFLGYFIYVFITLFAIVSPLSGVITFITLTNGLTLDEKNTIARKSVALAFSIAIFFIFTGNILLDFFGIGIDSLKVAGGLLLFVIAFDMMQAKISRESITDKEIDASSEREDIWIFPIAMPMLTGPATITTVIILTESAEVVPQKALIILATVLTYAVALLIFLFSRRLHKRMGYNGMLVITRLFGLFLGAISVSMIASGVWGLYLIMSGLPG</sequence>
<dbReference type="Pfam" id="PF01914">
    <property type="entry name" value="MarC"/>
    <property type="match status" value="1"/>
</dbReference>
<feature type="transmembrane region" description="Helical" evidence="7">
    <location>
        <begin position="186"/>
        <end position="209"/>
    </location>
</feature>
<keyword evidence="9" id="KW-1185">Reference proteome</keyword>
<reference evidence="8 9" key="1">
    <citation type="submission" date="2024-04" db="EMBL/GenBank/DDBJ databases">
        <title>Methanococcoides sp. LMO-2.</title>
        <authorList>
            <person name="Liang L."/>
        </authorList>
    </citation>
    <scope>NUCLEOTIDE SEQUENCE [LARGE SCALE GENOMIC DNA]</scope>
    <source>
        <strain evidence="8 9">LMO-2</strain>
    </source>
</reference>
<gene>
    <name evidence="8" type="ORF">WOA13_01780</name>
</gene>
<comment type="caution">
    <text evidence="8">The sequence shown here is derived from an EMBL/GenBank/DDBJ whole genome shotgun (WGS) entry which is preliminary data.</text>
</comment>
<feature type="transmembrane region" description="Helical" evidence="7">
    <location>
        <begin position="46"/>
        <end position="65"/>
    </location>
</feature>
<dbReference type="PANTHER" id="PTHR33508:SF1">
    <property type="entry name" value="UPF0056 MEMBRANE PROTEIN YHCE"/>
    <property type="match status" value="1"/>
</dbReference>
<keyword evidence="6 7" id="KW-0472">Membrane</keyword>
<evidence type="ECO:0000256" key="2">
    <source>
        <dbReference type="ARBA" id="ARBA00009784"/>
    </source>
</evidence>
<feature type="transmembrane region" description="Helical" evidence="7">
    <location>
        <begin position="6"/>
        <end position="34"/>
    </location>
</feature>
<keyword evidence="4 7" id="KW-0812">Transmembrane</keyword>
<organism evidence="8 9">
    <name type="scientific">Methanococcoides cohabitans</name>
    <dbReference type="NCBI Taxonomy" id="3136559"/>
    <lineage>
        <taxon>Archaea</taxon>
        <taxon>Methanobacteriati</taxon>
        <taxon>Methanobacteriota</taxon>
        <taxon>Stenosarchaea group</taxon>
        <taxon>Methanomicrobia</taxon>
        <taxon>Methanosarcinales</taxon>
        <taxon>Methanosarcinaceae</taxon>
        <taxon>Methanococcoides</taxon>
    </lineage>
</organism>
<protein>
    <recommendedName>
        <fullName evidence="7">UPF0056 membrane protein</fullName>
    </recommendedName>
</protein>
<feature type="transmembrane region" description="Helical" evidence="7">
    <location>
        <begin position="77"/>
        <end position="93"/>
    </location>
</feature>
<evidence type="ECO:0000256" key="4">
    <source>
        <dbReference type="ARBA" id="ARBA00022692"/>
    </source>
</evidence>
<feature type="transmembrane region" description="Helical" evidence="7">
    <location>
        <begin position="147"/>
        <end position="166"/>
    </location>
</feature>
<evidence type="ECO:0000256" key="7">
    <source>
        <dbReference type="RuleBase" id="RU362048"/>
    </source>
</evidence>
<name>A0ABU9KSN5_9EURY</name>
<evidence type="ECO:0000313" key="8">
    <source>
        <dbReference type="EMBL" id="MEL4304570.1"/>
    </source>
</evidence>
<evidence type="ECO:0000256" key="3">
    <source>
        <dbReference type="ARBA" id="ARBA00022475"/>
    </source>
</evidence>
<dbReference type="InterPro" id="IPR002771">
    <property type="entry name" value="Multi_antbiot-R_MarC"/>
</dbReference>
<dbReference type="NCBIfam" id="TIGR00427">
    <property type="entry name" value="NAAT family transporter"/>
    <property type="match status" value="1"/>
</dbReference>
<dbReference type="PANTHER" id="PTHR33508">
    <property type="entry name" value="UPF0056 MEMBRANE PROTEIN YHCE"/>
    <property type="match status" value="1"/>
</dbReference>
<dbReference type="Proteomes" id="UP001396646">
    <property type="component" value="Unassembled WGS sequence"/>
</dbReference>
<proteinExistence type="inferred from homology"/>
<evidence type="ECO:0000256" key="1">
    <source>
        <dbReference type="ARBA" id="ARBA00004651"/>
    </source>
</evidence>
<evidence type="ECO:0000256" key="5">
    <source>
        <dbReference type="ARBA" id="ARBA00022989"/>
    </source>
</evidence>
<comment type="similarity">
    <text evidence="2 7">Belongs to the UPF0056 (MarC) family.</text>
</comment>